<evidence type="ECO:0000313" key="1">
    <source>
        <dbReference type="EMBL" id="KAL3774751.1"/>
    </source>
</evidence>
<proteinExistence type="predicted"/>
<gene>
    <name evidence="1" type="ORF">ACHAWO_012076</name>
</gene>
<organism evidence="1 2">
    <name type="scientific">Cyclotella atomus</name>
    <dbReference type="NCBI Taxonomy" id="382360"/>
    <lineage>
        <taxon>Eukaryota</taxon>
        <taxon>Sar</taxon>
        <taxon>Stramenopiles</taxon>
        <taxon>Ochrophyta</taxon>
        <taxon>Bacillariophyta</taxon>
        <taxon>Coscinodiscophyceae</taxon>
        <taxon>Thalassiosirophycidae</taxon>
        <taxon>Stephanodiscales</taxon>
        <taxon>Stephanodiscaceae</taxon>
        <taxon>Cyclotella</taxon>
    </lineage>
</organism>
<comment type="caution">
    <text evidence="1">The sequence shown here is derived from an EMBL/GenBank/DDBJ whole genome shotgun (WGS) entry which is preliminary data.</text>
</comment>
<dbReference type="Proteomes" id="UP001530400">
    <property type="component" value="Unassembled WGS sequence"/>
</dbReference>
<accession>A0ABD3NFA7</accession>
<dbReference type="EMBL" id="JALLPJ020001180">
    <property type="protein sequence ID" value="KAL3774751.1"/>
    <property type="molecule type" value="Genomic_DNA"/>
</dbReference>
<evidence type="ECO:0008006" key="3">
    <source>
        <dbReference type="Google" id="ProtNLM"/>
    </source>
</evidence>
<dbReference type="AlphaFoldDB" id="A0ABD3NFA7"/>
<evidence type="ECO:0000313" key="2">
    <source>
        <dbReference type="Proteomes" id="UP001530400"/>
    </source>
</evidence>
<name>A0ABD3NFA7_9STRA</name>
<sequence>MLSLFHRKIFFITFLNVTNYILRNQSSPSHHFLERTKHKATMSLLSFSRSITSRASTTFRGVASNYSVIGFVSSTNSSNNSAKSNHSFNPINIRTLSTDKEFNEGKPTLKYASMLTKSWASMSNEQILHFAHMDVPEACRECIIRDVMMVDQIEYDEAKKIFDEIAAANREGMSIYAFPFKVGFTSALIAGWVSFPLVFHEQTMTWFNHHFVTAELPPPEDMETWLEIGSASWGWMEPVLGQISFFLLCMQFARAQIQNLGIRPYFNWQKKKRADALVKRYPMYNPLFLKMYSECDRLSGPHTFDK</sequence>
<keyword evidence="2" id="KW-1185">Reference proteome</keyword>
<reference evidence="1 2" key="1">
    <citation type="submission" date="2024-10" db="EMBL/GenBank/DDBJ databases">
        <title>Updated reference genomes for cyclostephanoid diatoms.</title>
        <authorList>
            <person name="Roberts W.R."/>
            <person name="Alverson A.J."/>
        </authorList>
    </citation>
    <scope>NUCLEOTIDE SEQUENCE [LARGE SCALE GENOMIC DNA]</scope>
    <source>
        <strain evidence="1 2">AJA010-31</strain>
    </source>
</reference>
<protein>
    <recommendedName>
        <fullName evidence="3">Transmembrane protein</fullName>
    </recommendedName>
</protein>